<dbReference type="OMA" id="TELEWWY"/>
<dbReference type="EMBL" id="CM000882">
    <property type="protein sequence ID" value="KQJ93403.1"/>
    <property type="molecule type" value="Genomic_DNA"/>
</dbReference>
<dbReference type="EnsemblPlants" id="KQJ93403">
    <property type="protein sequence ID" value="KQJ93403"/>
    <property type="gene ID" value="BRADI_3g04360v3"/>
</dbReference>
<evidence type="ECO:0000313" key="1">
    <source>
        <dbReference type="EMBL" id="KQJ93403.1"/>
    </source>
</evidence>
<dbReference type="HOGENOM" id="CLU_081111_2_0_1"/>
<reference evidence="1 2" key="1">
    <citation type="journal article" date="2010" name="Nature">
        <title>Genome sequencing and analysis of the model grass Brachypodium distachyon.</title>
        <authorList>
            <consortium name="International Brachypodium Initiative"/>
        </authorList>
    </citation>
    <scope>NUCLEOTIDE SEQUENCE [LARGE SCALE GENOMIC DNA]</scope>
    <source>
        <strain evidence="1">Bd21</strain>
        <strain evidence="2">cv. Bd21</strain>
    </source>
</reference>
<dbReference type="GeneID" id="100834505"/>
<dbReference type="Proteomes" id="UP000008810">
    <property type="component" value="Chromosome 3"/>
</dbReference>
<sequence length="178" mass="19243">MGIPSAQSTRSNKTTSGTGAGARAVVESLYASLARGDAAAATALLAADVDWWFHGPRRCQQHMRRLLTGELSSATATAAFRFAPARVADVGEGWVLAEGWAAGAGEEGEKDYWVHAWRVRGGVISGFREYFNTCVTVRELGRRPGPVKEEGDVLWAVWESQNPWPKAQRCMPGLVLAI</sequence>
<dbReference type="SUPFAM" id="SSF54427">
    <property type="entry name" value="NTF2-like"/>
    <property type="match status" value="1"/>
</dbReference>
<dbReference type="PANTHER" id="PTHR33703">
    <property type="entry name" value="OS07G0691300 PROTEIN"/>
    <property type="match status" value="1"/>
</dbReference>
<dbReference type="AlphaFoldDB" id="I1HXD8"/>
<gene>
    <name evidence="2" type="primary">LOC100834505</name>
    <name evidence="1" type="ORF">BRADI_3g04360v3</name>
</gene>
<reference evidence="1" key="2">
    <citation type="submission" date="2017-06" db="EMBL/GenBank/DDBJ databases">
        <title>WGS assembly of Brachypodium distachyon.</title>
        <authorList>
            <consortium name="The International Brachypodium Initiative"/>
            <person name="Lucas S."/>
            <person name="Harmon-Smith M."/>
            <person name="Lail K."/>
            <person name="Tice H."/>
            <person name="Grimwood J."/>
            <person name="Bruce D."/>
            <person name="Barry K."/>
            <person name="Shu S."/>
            <person name="Lindquist E."/>
            <person name="Wang M."/>
            <person name="Pitluck S."/>
            <person name="Vogel J.P."/>
            <person name="Garvin D.F."/>
            <person name="Mockler T.C."/>
            <person name="Schmutz J."/>
            <person name="Rokhsar D."/>
            <person name="Bevan M.W."/>
        </authorList>
    </citation>
    <scope>NUCLEOTIDE SEQUENCE</scope>
    <source>
        <strain evidence="1">Bd21</strain>
    </source>
</reference>
<dbReference type="Gramene" id="KQJ93403">
    <property type="protein sequence ID" value="KQJ93403"/>
    <property type="gene ID" value="BRADI_3g04360v3"/>
</dbReference>
<dbReference type="InterPro" id="IPR009798">
    <property type="entry name" value="Wun1-like"/>
</dbReference>
<name>I1HXD8_BRADI</name>
<dbReference type="Gene3D" id="3.10.450.50">
    <property type="match status" value="1"/>
</dbReference>
<evidence type="ECO:0008006" key="4">
    <source>
        <dbReference type="Google" id="ProtNLM"/>
    </source>
</evidence>
<dbReference type="InterPro" id="IPR032710">
    <property type="entry name" value="NTF2-like_dom_sf"/>
</dbReference>
<evidence type="ECO:0000313" key="3">
    <source>
        <dbReference type="Proteomes" id="UP000008810"/>
    </source>
</evidence>
<dbReference type="PANTHER" id="PTHR33703:SF16">
    <property type="entry name" value="OS05G0342100 PROTEIN"/>
    <property type="match status" value="1"/>
</dbReference>
<organism evidence="1">
    <name type="scientific">Brachypodium distachyon</name>
    <name type="common">Purple false brome</name>
    <name type="synonym">Trachynia distachya</name>
    <dbReference type="NCBI Taxonomy" id="15368"/>
    <lineage>
        <taxon>Eukaryota</taxon>
        <taxon>Viridiplantae</taxon>
        <taxon>Streptophyta</taxon>
        <taxon>Embryophyta</taxon>
        <taxon>Tracheophyta</taxon>
        <taxon>Spermatophyta</taxon>
        <taxon>Magnoliopsida</taxon>
        <taxon>Liliopsida</taxon>
        <taxon>Poales</taxon>
        <taxon>Poaceae</taxon>
        <taxon>BOP clade</taxon>
        <taxon>Pooideae</taxon>
        <taxon>Stipodae</taxon>
        <taxon>Brachypodieae</taxon>
        <taxon>Brachypodium</taxon>
    </lineage>
</organism>
<keyword evidence="3" id="KW-1185">Reference proteome</keyword>
<dbReference type="Pfam" id="PF07107">
    <property type="entry name" value="WI12"/>
    <property type="match status" value="1"/>
</dbReference>
<proteinExistence type="predicted"/>
<reference evidence="2" key="3">
    <citation type="submission" date="2018-08" db="UniProtKB">
        <authorList>
            <consortium name="EnsemblPlants"/>
        </authorList>
    </citation>
    <scope>IDENTIFICATION</scope>
    <source>
        <strain evidence="2">cv. Bd21</strain>
    </source>
</reference>
<protein>
    <recommendedName>
        <fullName evidence="4">Wound-induced protein 1</fullName>
    </recommendedName>
</protein>
<accession>I1HXD8</accession>
<dbReference type="OrthoDB" id="1922476at2759"/>
<evidence type="ECO:0000313" key="2">
    <source>
        <dbReference type="EnsemblPlants" id="KQJ93403"/>
    </source>
</evidence>
<dbReference type="STRING" id="15368.I1HXD8"/>
<dbReference type="eggNOG" id="ENOG502RZX8">
    <property type="taxonomic scope" value="Eukaryota"/>
</dbReference>
<dbReference type="RefSeq" id="XP_024318006.1">
    <property type="nucleotide sequence ID" value="XM_024462238.1"/>
</dbReference>